<evidence type="ECO:0000313" key="3">
    <source>
        <dbReference type="Proteomes" id="UP000019441"/>
    </source>
</evidence>
<feature type="transmembrane region" description="Helical" evidence="1">
    <location>
        <begin position="316"/>
        <end position="335"/>
    </location>
</feature>
<organism evidence="2 3">
    <name type="scientific">Lacticaseibacillus paracasei N1115</name>
    <dbReference type="NCBI Taxonomy" id="1446494"/>
    <lineage>
        <taxon>Bacteria</taxon>
        <taxon>Bacillati</taxon>
        <taxon>Bacillota</taxon>
        <taxon>Bacilli</taxon>
        <taxon>Lactobacillales</taxon>
        <taxon>Lactobacillaceae</taxon>
        <taxon>Lacticaseibacillus</taxon>
    </lineage>
</organism>
<sequence length="586" mass="65884">MEVGVIHMHEKNKLSWAHELAWLLGIVIMALIVLSPQLSYHALAVGDDWEFHWNRFYEAAMQLKTGKFNFFQSLYSFRQSGRIINAVYGSAFAYCHGFILIIAKTWFRAEIISSFLCLVTAGSGMYFLTRYCQVKRQMAFAAAVLYMGTPLVLFYVTDSALRGWGAALLPLTTIPLIRMVINHEKPISPVLFGLSAATLMAVQNFTVILYVISAAIFFIPGLYLAKNKWRTILDAVAAVGVAVALNASTLAAIYELHNEHLVMPYKVTDLLGSASRLSLGNMTRLDLGLILSAMILFQLVFAALNWKRLKIVEKLINLDGFLFLWLSSPLFPWNFLADHFNVLQTIQFPQRFNPVALTMMILGTTISIQKLNINAKTERTRLFSALFISVAGLNLVNGYTWVNEKATAWQGDQVAVSADSTIQNQAEIRDLFNHAYDQANIFGVITKNTPDYLPVPNVKNTLYAYDAYKQQILHNQVNVRKQVDADSRLDFTWQAKKRKSTLMPVIVYKHSTVFLNGKKLEPSQYKRSNIGALIVTPRLGENHLVVGYAPSKLFWAAAIINGISLLGIFGYGLLKLIQFLRSCVKQ</sequence>
<feature type="transmembrane region" description="Helical" evidence="1">
    <location>
        <begin position="355"/>
        <end position="373"/>
    </location>
</feature>
<feature type="transmembrane region" description="Helical" evidence="1">
    <location>
        <begin position="20"/>
        <end position="40"/>
    </location>
</feature>
<feature type="transmembrane region" description="Helical" evidence="1">
    <location>
        <begin position="208"/>
        <end position="225"/>
    </location>
</feature>
<keyword evidence="1" id="KW-0812">Transmembrane</keyword>
<dbReference type="AlphaFoldDB" id="A0A806LET1"/>
<feature type="transmembrane region" description="Helical" evidence="1">
    <location>
        <begin position="109"/>
        <end position="128"/>
    </location>
</feature>
<accession>A0A806LET1</accession>
<protein>
    <recommendedName>
        <fullName evidence="4">YfhO family protein</fullName>
    </recommendedName>
</protein>
<feature type="transmembrane region" description="Helical" evidence="1">
    <location>
        <begin position="287"/>
        <end position="304"/>
    </location>
</feature>
<feature type="transmembrane region" description="Helical" evidence="1">
    <location>
        <begin position="232"/>
        <end position="254"/>
    </location>
</feature>
<dbReference type="EMBL" id="CP007122">
    <property type="protein sequence ID" value="AHJ32339.1"/>
    <property type="molecule type" value="Genomic_DNA"/>
</dbReference>
<keyword evidence="1" id="KW-1133">Transmembrane helix</keyword>
<feature type="transmembrane region" description="Helical" evidence="1">
    <location>
        <begin position="553"/>
        <end position="574"/>
    </location>
</feature>
<name>A0A806LET1_LACPA</name>
<gene>
    <name evidence="2" type="ORF">AF91_03750</name>
</gene>
<evidence type="ECO:0000256" key="1">
    <source>
        <dbReference type="SAM" id="Phobius"/>
    </source>
</evidence>
<evidence type="ECO:0000313" key="2">
    <source>
        <dbReference type="EMBL" id="AHJ32339.1"/>
    </source>
</evidence>
<proteinExistence type="predicted"/>
<keyword evidence="1" id="KW-0472">Membrane</keyword>
<feature type="transmembrane region" description="Helical" evidence="1">
    <location>
        <begin position="140"/>
        <end position="157"/>
    </location>
</feature>
<evidence type="ECO:0008006" key="4">
    <source>
        <dbReference type="Google" id="ProtNLM"/>
    </source>
</evidence>
<dbReference type="Proteomes" id="UP000019441">
    <property type="component" value="Chromosome"/>
</dbReference>
<feature type="transmembrane region" description="Helical" evidence="1">
    <location>
        <begin position="382"/>
        <end position="402"/>
    </location>
</feature>
<feature type="transmembrane region" description="Helical" evidence="1">
    <location>
        <begin position="83"/>
        <end position="103"/>
    </location>
</feature>
<feature type="transmembrane region" description="Helical" evidence="1">
    <location>
        <begin position="163"/>
        <end position="181"/>
    </location>
</feature>
<dbReference type="KEGG" id="lpq:AF91_03750"/>
<reference evidence="2 3" key="1">
    <citation type="journal article" date="2014" name="Genome Announc.">
        <title>Whole Genome Sequence of the Probiotic Strain Lactobacillus paracasei N1115, Isolated from Traditional Chinese Fermented Milk.</title>
        <authorList>
            <person name="Wang S."/>
            <person name="Zhu H."/>
            <person name="He F."/>
            <person name="Luo Y."/>
            <person name="Kang Z."/>
            <person name="Lu C."/>
            <person name="Feng L."/>
            <person name="Lu X."/>
            <person name="Xue Y."/>
            <person name="Wang H."/>
        </authorList>
    </citation>
    <scope>NUCLEOTIDE SEQUENCE [LARGE SCALE GENOMIC DNA]</scope>
    <source>
        <strain evidence="2 3">N1115</strain>
    </source>
</reference>